<dbReference type="PROSITE" id="PS00039">
    <property type="entry name" value="DEAD_ATP_HELICASE"/>
    <property type="match status" value="1"/>
</dbReference>
<keyword evidence="4 6" id="KW-0067">ATP-binding</keyword>
<feature type="region of interest" description="Disordered" evidence="7">
    <location>
        <begin position="296"/>
        <end position="329"/>
    </location>
</feature>
<name>A0A0G4GQ16_9ALVE</name>
<dbReference type="PhylomeDB" id="A0A0G4GQ16"/>
<comment type="domain">
    <text evidence="6">The Q motif is unique to and characteristic of the DEAD box family of RNA helicases and controls ATP binding and hydrolysis.</text>
</comment>
<dbReference type="EMBL" id="CDMZ01001435">
    <property type="protein sequence ID" value="CEM32481.1"/>
    <property type="molecule type" value="Genomic_DNA"/>
</dbReference>
<feature type="compositionally biased region" description="Acidic residues" evidence="7">
    <location>
        <begin position="271"/>
        <end position="281"/>
    </location>
</feature>
<accession>A0A0G4GQ16</accession>
<dbReference type="PANTHER" id="PTHR24031">
    <property type="entry name" value="RNA HELICASE"/>
    <property type="match status" value="1"/>
</dbReference>
<dbReference type="Pfam" id="PF00270">
    <property type="entry name" value="DEAD"/>
    <property type="match status" value="1"/>
</dbReference>
<dbReference type="PROSITE" id="PS51194">
    <property type="entry name" value="HELICASE_CTER"/>
    <property type="match status" value="1"/>
</dbReference>
<dbReference type="InterPro" id="IPR025313">
    <property type="entry name" value="SPB4-like_CTE"/>
</dbReference>
<keyword evidence="1 6" id="KW-0547">Nucleotide-binding</keyword>
<dbReference type="SUPFAM" id="SSF52540">
    <property type="entry name" value="P-loop containing nucleoside triphosphate hydrolases"/>
    <property type="match status" value="1"/>
</dbReference>
<evidence type="ECO:0000256" key="3">
    <source>
        <dbReference type="ARBA" id="ARBA00022806"/>
    </source>
</evidence>
<feature type="compositionally biased region" description="Gly residues" evidence="7">
    <location>
        <begin position="776"/>
        <end position="789"/>
    </location>
</feature>
<comment type="similarity">
    <text evidence="6">Belongs to the DEAD box helicase family.</text>
</comment>
<feature type="region of interest" description="Disordered" evidence="7">
    <location>
        <begin position="880"/>
        <end position="987"/>
    </location>
</feature>
<dbReference type="GO" id="GO:0016887">
    <property type="term" value="F:ATP hydrolysis activity"/>
    <property type="evidence" value="ECO:0007669"/>
    <property type="project" value="RHEA"/>
</dbReference>
<comment type="catalytic activity">
    <reaction evidence="6">
        <text>ATP + H2O = ADP + phosphate + H(+)</text>
        <dbReference type="Rhea" id="RHEA:13065"/>
        <dbReference type="ChEBI" id="CHEBI:15377"/>
        <dbReference type="ChEBI" id="CHEBI:15378"/>
        <dbReference type="ChEBI" id="CHEBI:30616"/>
        <dbReference type="ChEBI" id="CHEBI:43474"/>
        <dbReference type="ChEBI" id="CHEBI:456216"/>
        <dbReference type="EC" id="3.6.4.13"/>
    </reaction>
</comment>
<feature type="region of interest" description="Disordered" evidence="7">
    <location>
        <begin position="771"/>
        <end position="865"/>
    </location>
</feature>
<dbReference type="AlphaFoldDB" id="A0A0G4GQ16"/>
<feature type="compositionally biased region" description="Acidic residues" evidence="7">
    <location>
        <begin position="423"/>
        <end position="433"/>
    </location>
</feature>
<dbReference type="InterPro" id="IPR027417">
    <property type="entry name" value="P-loop_NTPase"/>
</dbReference>
<evidence type="ECO:0000259" key="9">
    <source>
        <dbReference type="PROSITE" id="PS51194"/>
    </source>
</evidence>
<dbReference type="GO" id="GO:0005524">
    <property type="term" value="F:ATP binding"/>
    <property type="evidence" value="ECO:0007669"/>
    <property type="project" value="UniProtKB-UniRule"/>
</dbReference>
<evidence type="ECO:0000256" key="1">
    <source>
        <dbReference type="ARBA" id="ARBA00022741"/>
    </source>
</evidence>
<gene>
    <name evidence="10" type="ORF">Cvel_5032</name>
</gene>
<evidence type="ECO:0000256" key="7">
    <source>
        <dbReference type="SAM" id="MobiDB-lite"/>
    </source>
</evidence>
<keyword evidence="2 6" id="KW-0378">Hydrolase</keyword>
<dbReference type="InterPro" id="IPR001650">
    <property type="entry name" value="Helicase_C-like"/>
</dbReference>
<dbReference type="GO" id="GO:0003723">
    <property type="term" value="F:RNA binding"/>
    <property type="evidence" value="ECO:0007669"/>
    <property type="project" value="UniProtKB-UniRule"/>
</dbReference>
<evidence type="ECO:0000256" key="4">
    <source>
        <dbReference type="ARBA" id="ARBA00022840"/>
    </source>
</evidence>
<feature type="region of interest" description="Disordered" evidence="7">
    <location>
        <begin position="398"/>
        <end position="433"/>
    </location>
</feature>
<dbReference type="CDD" id="cd18787">
    <property type="entry name" value="SF2_C_DEAD"/>
    <property type="match status" value="1"/>
</dbReference>
<sequence length="987" mass="105968">MTAVFSDRSFRDFSEEGDKPGGCIQKRVVDQLEYLGFKQMTRIQMLSIPEISARQDCLVRCQTGSGKTLAFLVPLVDRLLKKGRLNRDEGTLAMVISPTRELCAQTEETLRKLTQMTPWIVSCAITGGEKRKSEKARLRKGVTIICSTPGRLVDHLETTASFKAGNVEMLVLDEADRLLDMGFEKNIHKIHEMLLQKAAESGNSAVDSLGIAKEMLQGLEEESGAGEGNGLASEGGVVSFDSPGLSSKKHPRKGRDGPAKPVKIPVKQEEGLGDGEEEDDGDEMLFNFASLSKPVSAKSLPVSPKTKIKKEEEEISRGSGKGGGGKEVKKEEMIAQMKEEKPNSASPPPPPPAAAAKRIQVVLVSATLTPAVKRLAAFLLRKDHKAIGLDLPTGSVGLAGPPTEALPLQPAEKSHSKKSEGKGEDDDDEGDVEAEAAAELRIDAPSRLRQFYLIATLKTRTVLLLSFLLEKAPKGRIVVFVSSCDSADFLHAFLQSARWPTAEVVRGGKPVPSRGAHPLSDVDMTGMDEEEIAAAAMERGRFNRNKGNEGRGGNRGGVDWSSMAGDVILDNAVGGPISVFRLHGNLEKEDRKGNLDEFSNTERSVLICTDVAARGLNLPAVSWVVQFDPPQMAEEYLHRAGRTARIGAGGNAVVFLLEHEERFVDLLKEKGGKLSALSEEKVFTAFKEKHTPPALSSIRNPAPFLLSWFAKFVSSDPKLHGLARKAFLATSRGYRTFQRTLKPIFDSSKLHLGRLTSSFFLDETPLKVAKAAAQDGDGGGQEGAGQGRGGDQRGHWGKHVNAKQQRPGKVARLRARSEEHSRAQQKRKPAVPDIEVVPSGPGGSGKGMPGPMKKSGGWAGPPAGGDEDFVGAALAAMKSSGALLAKPGDGSKKKRKGGREEGGEGGKKFRERGGDEARGDATEKGRSKFSASAGGRGGVIKDRAFVKKGGVQKERFGPPKKSEKVAQGKGKMGKQSFQSMIRSEFAA</sequence>
<comment type="function">
    <text evidence="6">RNA helicase.</text>
</comment>
<feature type="domain" description="Helicase C-terminal" evidence="9">
    <location>
        <begin position="447"/>
        <end position="699"/>
    </location>
</feature>
<dbReference type="InterPro" id="IPR000629">
    <property type="entry name" value="RNA-helicase_DEAD-box_CS"/>
</dbReference>
<dbReference type="SMART" id="SM01178">
    <property type="entry name" value="DUF4217"/>
    <property type="match status" value="1"/>
</dbReference>
<dbReference type="SMART" id="SM00487">
    <property type="entry name" value="DEXDc"/>
    <property type="match status" value="1"/>
</dbReference>
<feature type="domain" description="Helicase ATP-binding" evidence="8">
    <location>
        <begin position="48"/>
        <end position="225"/>
    </location>
</feature>
<dbReference type="PROSITE" id="PS51192">
    <property type="entry name" value="HELICASE_ATP_BIND_1"/>
    <property type="match status" value="1"/>
</dbReference>
<evidence type="ECO:0000256" key="5">
    <source>
        <dbReference type="ARBA" id="ARBA00022884"/>
    </source>
</evidence>
<dbReference type="Pfam" id="PF13959">
    <property type="entry name" value="CTE_SPB4"/>
    <property type="match status" value="1"/>
</dbReference>
<keyword evidence="5 6" id="KW-0694">RNA-binding</keyword>
<dbReference type="InterPro" id="IPR011545">
    <property type="entry name" value="DEAD/DEAH_box_helicase_dom"/>
</dbReference>
<evidence type="ECO:0000313" key="10">
    <source>
        <dbReference type="EMBL" id="CEM32481.1"/>
    </source>
</evidence>
<protein>
    <recommendedName>
        <fullName evidence="6">ATP-dependent RNA helicase</fullName>
        <ecNumber evidence="6">3.6.4.13</ecNumber>
    </recommendedName>
</protein>
<evidence type="ECO:0000256" key="2">
    <source>
        <dbReference type="ARBA" id="ARBA00022801"/>
    </source>
</evidence>
<feature type="compositionally biased region" description="Basic and acidic residues" evidence="7">
    <location>
        <begin position="412"/>
        <end position="422"/>
    </location>
</feature>
<dbReference type="GO" id="GO:0003724">
    <property type="term" value="F:RNA helicase activity"/>
    <property type="evidence" value="ECO:0007669"/>
    <property type="project" value="UniProtKB-EC"/>
</dbReference>
<feature type="region of interest" description="Disordered" evidence="7">
    <location>
        <begin position="221"/>
        <end position="281"/>
    </location>
</feature>
<feature type="compositionally biased region" description="Basic and acidic residues" evidence="7">
    <location>
        <begin position="898"/>
        <end position="926"/>
    </location>
</feature>
<organism evidence="10">
    <name type="scientific">Chromera velia CCMP2878</name>
    <dbReference type="NCBI Taxonomy" id="1169474"/>
    <lineage>
        <taxon>Eukaryota</taxon>
        <taxon>Sar</taxon>
        <taxon>Alveolata</taxon>
        <taxon>Colpodellida</taxon>
        <taxon>Chromeraceae</taxon>
        <taxon>Chromera</taxon>
    </lineage>
</organism>
<reference evidence="10" key="1">
    <citation type="submission" date="2014-11" db="EMBL/GenBank/DDBJ databases">
        <authorList>
            <person name="Otto D Thomas"/>
            <person name="Naeem Raeece"/>
        </authorList>
    </citation>
    <scope>NUCLEOTIDE SEQUENCE</scope>
</reference>
<dbReference type="VEuPathDB" id="CryptoDB:Cvel_5032"/>
<dbReference type="InterPro" id="IPR014001">
    <property type="entry name" value="Helicase_ATP-bd"/>
</dbReference>
<proteinExistence type="inferred from homology"/>
<evidence type="ECO:0000256" key="6">
    <source>
        <dbReference type="RuleBase" id="RU365068"/>
    </source>
</evidence>
<dbReference type="Pfam" id="PF00271">
    <property type="entry name" value="Helicase_C"/>
    <property type="match status" value="1"/>
</dbReference>
<feature type="compositionally biased region" description="Basic and acidic residues" evidence="7">
    <location>
        <begin position="939"/>
        <end position="966"/>
    </location>
</feature>
<keyword evidence="3 6" id="KW-0347">Helicase</keyword>
<dbReference type="SMART" id="SM00490">
    <property type="entry name" value="HELICc"/>
    <property type="match status" value="1"/>
</dbReference>
<evidence type="ECO:0000259" key="8">
    <source>
        <dbReference type="PROSITE" id="PS51192"/>
    </source>
</evidence>
<dbReference type="EC" id="3.6.4.13" evidence="6"/>
<dbReference type="Gene3D" id="3.40.50.300">
    <property type="entry name" value="P-loop containing nucleotide triphosphate hydrolases"/>
    <property type="match status" value="2"/>
</dbReference>